<feature type="transmembrane region" description="Helical" evidence="1">
    <location>
        <begin position="126"/>
        <end position="151"/>
    </location>
</feature>
<reference evidence="3" key="3">
    <citation type="journal article" date="2017" name="Plant Physiol. Biochem.">
        <title>Differential oxidative and antioxidative response of duckweed Lemna minor toward plant growth promoting/inhibiting bacteria.</title>
        <authorList>
            <person name="Ishizawa H."/>
            <person name="Kuroda M."/>
            <person name="Morikawa M."/>
            <person name="Ike M."/>
        </authorList>
    </citation>
    <scope>NUCLEOTIDE SEQUENCE [LARGE SCALE GENOMIC DNA]</scope>
    <source>
        <strain evidence="3">H3</strain>
    </source>
</reference>
<organism evidence="2 3">
    <name type="scientific">Aquitalea magnusonii</name>
    <dbReference type="NCBI Taxonomy" id="332411"/>
    <lineage>
        <taxon>Bacteria</taxon>
        <taxon>Pseudomonadati</taxon>
        <taxon>Pseudomonadota</taxon>
        <taxon>Betaproteobacteria</taxon>
        <taxon>Neisseriales</taxon>
        <taxon>Chromobacteriaceae</taxon>
        <taxon>Aquitalea</taxon>
    </lineage>
</organism>
<dbReference type="AlphaFoldDB" id="A0A3G9GC43"/>
<feature type="transmembrane region" description="Helical" evidence="1">
    <location>
        <begin position="99"/>
        <end position="120"/>
    </location>
</feature>
<feature type="transmembrane region" description="Helical" evidence="1">
    <location>
        <begin position="6"/>
        <end position="23"/>
    </location>
</feature>
<dbReference type="EMBL" id="AP018823">
    <property type="protein sequence ID" value="BBF85428.1"/>
    <property type="molecule type" value="Genomic_DNA"/>
</dbReference>
<feature type="transmembrane region" description="Helical" evidence="1">
    <location>
        <begin position="163"/>
        <end position="186"/>
    </location>
</feature>
<sequence>MTATIGGWTIILLLAAYLLHILWRQIAARSPVAIAAFVAGYFLLATTIRLTEPYHLLRPIWLPFVYSYIWLAISAAIWLPAAVSAGRRGLSFPAESPRITALLISQLTLGLGCLLTSPFLQWRPMAAYIMMPPMIVIISYLLYRLFLLALLRSKWAGLSWGMLLLSTLLSPLACSVLGGWLAPYLLGWT</sequence>
<reference evidence="3" key="1">
    <citation type="journal article" date="2017" name="Biotechnol. Biofuels">
        <title>Evaluation of environmental bacterial communities as a factor affecting the growth of duckweed Lemna minor.</title>
        <authorList>
            <person name="Ishizawa H."/>
            <person name="Kuroda M."/>
            <person name="Morikawa M."/>
            <person name="Ike M."/>
        </authorList>
    </citation>
    <scope>NUCLEOTIDE SEQUENCE [LARGE SCALE GENOMIC DNA]</scope>
    <source>
        <strain evidence="3">H3</strain>
    </source>
</reference>
<evidence type="ECO:0000313" key="2">
    <source>
        <dbReference type="EMBL" id="BBF85428.1"/>
    </source>
</evidence>
<dbReference type="RefSeq" id="WP_089083364.1">
    <property type="nucleotide sequence ID" value="NZ_AP018823.1"/>
</dbReference>
<keyword evidence="1" id="KW-0812">Transmembrane</keyword>
<feature type="transmembrane region" description="Helical" evidence="1">
    <location>
        <begin position="60"/>
        <end position="79"/>
    </location>
</feature>
<dbReference type="OrthoDB" id="8589016at2"/>
<keyword evidence="3" id="KW-1185">Reference proteome</keyword>
<protein>
    <submittedName>
        <fullName evidence="2">Uncharacterized protein</fullName>
    </submittedName>
</protein>
<evidence type="ECO:0000256" key="1">
    <source>
        <dbReference type="SAM" id="Phobius"/>
    </source>
</evidence>
<keyword evidence="1" id="KW-1133">Transmembrane helix</keyword>
<evidence type="ECO:0000313" key="3">
    <source>
        <dbReference type="Proteomes" id="UP000198290"/>
    </source>
</evidence>
<accession>A0A3G9GC43</accession>
<dbReference type="KEGG" id="amah:DLM_1812"/>
<gene>
    <name evidence="2" type="ORF">DLM_1812</name>
</gene>
<dbReference type="Proteomes" id="UP000198290">
    <property type="component" value="Chromosome"/>
</dbReference>
<feature type="transmembrane region" description="Helical" evidence="1">
    <location>
        <begin position="30"/>
        <end position="48"/>
    </location>
</feature>
<keyword evidence="1" id="KW-0472">Membrane</keyword>
<proteinExistence type="predicted"/>
<reference evidence="2 3" key="2">
    <citation type="journal article" date="2017" name="Genome Announc.">
        <title>Draft genome sequence of Aquitalea magnusonii strain H3, a plant growth-promoting bacterium of duckweed Lemna minor.</title>
        <authorList>
            <person name="Ishizawa H."/>
            <person name="Kuroda M."/>
            <person name="Ike M."/>
        </authorList>
    </citation>
    <scope>NUCLEOTIDE SEQUENCE [LARGE SCALE GENOMIC DNA]</scope>
    <source>
        <strain evidence="2 3">H3</strain>
    </source>
</reference>
<name>A0A3G9GC43_9NEIS</name>